<evidence type="ECO:0000313" key="3">
    <source>
        <dbReference type="EMBL" id="CAE0435841.1"/>
    </source>
</evidence>
<dbReference type="EMBL" id="HBIN01008266">
    <property type="protein sequence ID" value="CAE0435841.1"/>
    <property type="molecule type" value="Transcribed_RNA"/>
</dbReference>
<accession>A0A7S3LN72</accession>
<keyword evidence="1" id="KW-0175">Coiled coil</keyword>
<organism evidence="3">
    <name type="scientific">Aplanochytrium stocchinoi</name>
    <dbReference type="NCBI Taxonomy" id="215587"/>
    <lineage>
        <taxon>Eukaryota</taxon>
        <taxon>Sar</taxon>
        <taxon>Stramenopiles</taxon>
        <taxon>Bigyra</taxon>
        <taxon>Labyrinthulomycetes</taxon>
        <taxon>Thraustochytrida</taxon>
        <taxon>Thraustochytriidae</taxon>
        <taxon>Aplanochytrium</taxon>
    </lineage>
</organism>
<dbReference type="AlphaFoldDB" id="A0A7S3LN72"/>
<reference evidence="3" key="1">
    <citation type="submission" date="2021-01" db="EMBL/GenBank/DDBJ databases">
        <authorList>
            <person name="Corre E."/>
            <person name="Pelletier E."/>
            <person name="Niang G."/>
            <person name="Scheremetjew M."/>
            <person name="Finn R."/>
            <person name="Kale V."/>
            <person name="Holt S."/>
            <person name="Cochrane G."/>
            <person name="Meng A."/>
            <person name="Brown T."/>
            <person name="Cohen L."/>
        </authorList>
    </citation>
    <scope>NUCLEOTIDE SEQUENCE</scope>
    <source>
        <strain evidence="3">GSBS06</strain>
    </source>
</reference>
<protein>
    <submittedName>
        <fullName evidence="3">Uncharacterized protein</fullName>
    </submittedName>
</protein>
<gene>
    <name evidence="3" type="ORF">ASTO00021_LOCUS6121</name>
</gene>
<evidence type="ECO:0000256" key="2">
    <source>
        <dbReference type="SAM" id="MobiDB-lite"/>
    </source>
</evidence>
<sequence length="543" mass="61328">MNDNNLNTAITAGGRVPTDRNMRDELGAFNVWFVQTVPQSMVRLLFEKFSRTVVRLLFQLRTFGIGYLTDRELEVLCETLGMHMTRVIRVQCIGILKQRFEKTMGRFRLLKNSSQIINPATTIEHDRQLNLPCTECGNRSGAPNVATIRCSIKCGNSFHYPSCAGHVSNSVLLCKPCSVIVAFSMAAPAMFQTNDNICHSYPQFSLQPGAHTNTNAEKSSSSSKSTSTYIHDLTNSDNHAIDEASLVKAIVDESGPSEQSKKDDSMLEAEREKNKGLKEICRKLTLKIQTSNVDIVNMRKKIKDLESLCNSYRAIITSKGLNSDKMSMYRGQIQSLKLENQRLRKQVENLNVNQRERQLVFQKKLAQWKEGLLDSLLHDLDKERKNILDYAHGEMKKGIDALNAAVAVEEDKTSDSFENDAVATSAEGETNGDARVETTVKRVTKRQKVSVDSNVTSCKASSSKEIEFRTIQHETNSNLYIAIIGTDEWTEYLGVFEREKLNLAREIAMQRKLELFSKGENTNNTTMPYLTQKPKEYFMGRMI</sequence>
<feature type="coiled-coil region" evidence="1">
    <location>
        <begin position="326"/>
        <end position="353"/>
    </location>
</feature>
<evidence type="ECO:0000256" key="1">
    <source>
        <dbReference type="SAM" id="Coils"/>
    </source>
</evidence>
<name>A0A7S3LN72_9STRA</name>
<feature type="compositionally biased region" description="Low complexity" evidence="2">
    <location>
        <begin position="218"/>
        <end position="228"/>
    </location>
</feature>
<proteinExistence type="predicted"/>
<feature type="region of interest" description="Disordered" evidence="2">
    <location>
        <begin position="209"/>
        <end position="229"/>
    </location>
</feature>